<keyword evidence="4" id="KW-0597">Phosphoprotein</keyword>
<keyword evidence="11" id="KW-0175">Coiled coil</keyword>
<dbReference type="PROSITE" id="PS50885">
    <property type="entry name" value="HAMP"/>
    <property type="match status" value="1"/>
</dbReference>
<name>A0A372ZQP5_9ACTN</name>
<dbReference type="Proteomes" id="UP000263377">
    <property type="component" value="Unassembled WGS sequence"/>
</dbReference>
<accession>A0A372ZQP5</accession>
<keyword evidence="5" id="KW-0808">Transferase</keyword>
<dbReference type="RefSeq" id="WP_117486541.1">
    <property type="nucleotide sequence ID" value="NZ_QVIG01000001.1"/>
</dbReference>
<dbReference type="InterPro" id="IPR036890">
    <property type="entry name" value="HATPase_C_sf"/>
</dbReference>
<dbReference type="SMART" id="SM00304">
    <property type="entry name" value="HAMP"/>
    <property type="match status" value="1"/>
</dbReference>
<sequence>MTGPARRLPRFPRPARRAPRPPRPTGRLPRLPRPGLPTTFALAFAAIAALVAVLIGALGYDAAARLIRDDETADFGAAVDSVGRQVQREVLFPGDFAGPSGLSADLVRPIRVTTQSLDPDGAVLPGTARLDLPPSPSDHELAHADQPGRTSIGLRHEHREAYRVGVVSLGGRRGAVQIIQQVGPTEKLLTTLRTRTVALVAIVAVLAGGAGRLLARRITRRLVRLTHAAELVAASGRLDVPVPAAGTDEVGRLGRAFDRMLGRLANAKENQRRLVQDAGHELRTPLTSLRTNLSVLPSLDRLPPAERAALMADLVEETRELTQLVEELVALAADRRADEQPTEVLLADVVRQAAAQARRRGDREVVVDADATVVTARPDALARAVGNLLDNAAKFDPAGTGPIEVVVRGPRVEVRDRGPGIDAADLDRVFDRFYRATAARGLPGSGLGLAIVHEVARSHGGTAFAANREGGGAVIGFTLGADGADGPDG</sequence>
<dbReference type="PANTHER" id="PTHR45436:SF5">
    <property type="entry name" value="SENSOR HISTIDINE KINASE TRCS"/>
    <property type="match status" value="1"/>
</dbReference>
<organism evidence="16 17">
    <name type="scientific">Kitasatospora xanthocidica</name>
    <dbReference type="NCBI Taxonomy" id="83382"/>
    <lineage>
        <taxon>Bacteria</taxon>
        <taxon>Bacillati</taxon>
        <taxon>Actinomycetota</taxon>
        <taxon>Actinomycetes</taxon>
        <taxon>Kitasatosporales</taxon>
        <taxon>Streptomycetaceae</taxon>
        <taxon>Kitasatospora</taxon>
    </lineage>
</organism>
<dbReference type="Pfam" id="PF00672">
    <property type="entry name" value="HAMP"/>
    <property type="match status" value="1"/>
</dbReference>
<dbReference type="CDD" id="cd06225">
    <property type="entry name" value="HAMP"/>
    <property type="match status" value="1"/>
</dbReference>
<dbReference type="InterPro" id="IPR003594">
    <property type="entry name" value="HATPase_dom"/>
</dbReference>
<feature type="transmembrane region" description="Helical" evidence="13">
    <location>
        <begin position="40"/>
        <end position="60"/>
    </location>
</feature>
<keyword evidence="10 13" id="KW-0472">Membrane</keyword>
<dbReference type="CDD" id="cd00082">
    <property type="entry name" value="HisKA"/>
    <property type="match status" value="1"/>
</dbReference>
<evidence type="ECO:0000313" key="17">
    <source>
        <dbReference type="Proteomes" id="UP000263377"/>
    </source>
</evidence>
<dbReference type="EC" id="2.7.13.3" evidence="3"/>
<evidence type="ECO:0000256" key="11">
    <source>
        <dbReference type="SAM" id="Coils"/>
    </source>
</evidence>
<feature type="domain" description="Histidine kinase" evidence="14">
    <location>
        <begin position="277"/>
        <end position="483"/>
    </location>
</feature>
<feature type="transmembrane region" description="Helical" evidence="13">
    <location>
        <begin position="196"/>
        <end position="215"/>
    </location>
</feature>
<dbReference type="SUPFAM" id="SSF47384">
    <property type="entry name" value="Homodimeric domain of signal transducing histidine kinase"/>
    <property type="match status" value="1"/>
</dbReference>
<dbReference type="GO" id="GO:0005886">
    <property type="term" value="C:plasma membrane"/>
    <property type="evidence" value="ECO:0007669"/>
    <property type="project" value="UniProtKB-SubCell"/>
</dbReference>
<keyword evidence="9" id="KW-0902">Two-component regulatory system</keyword>
<dbReference type="InterPro" id="IPR005467">
    <property type="entry name" value="His_kinase_dom"/>
</dbReference>
<dbReference type="Pfam" id="PF00512">
    <property type="entry name" value="HisKA"/>
    <property type="match status" value="1"/>
</dbReference>
<reference evidence="16 17" key="1">
    <citation type="submission" date="2018-08" db="EMBL/GenBank/DDBJ databases">
        <title>Diversity &amp; Physiological Properties of Lignin-Decomposing Actinobacteria from Soil.</title>
        <authorList>
            <person name="Roh S.G."/>
            <person name="Kim S.B."/>
        </authorList>
    </citation>
    <scope>NUCLEOTIDE SEQUENCE [LARGE SCALE GENOMIC DNA]</scope>
    <source>
        <strain evidence="16 17">MMS17-GH009</strain>
    </source>
</reference>
<proteinExistence type="predicted"/>
<comment type="caution">
    <text evidence="16">The sequence shown here is derived from an EMBL/GenBank/DDBJ whole genome shotgun (WGS) entry which is preliminary data.</text>
</comment>
<dbReference type="AlphaFoldDB" id="A0A372ZQP5"/>
<keyword evidence="8 13" id="KW-1133">Transmembrane helix</keyword>
<evidence type="ECO:0000256" key="12">
    <source>
        <dbReference type="SAM" id="MobiDB-lite"/>
    </source>
</evidence>
<dbReference type="Gene3D" id="1.10.287.130">
    <property type="match status" value="1"/>
</dbReference>
<evidence type="ECO:0000256" key="1">
    <source>
        <dbReference type="ARBA" id="ARBA00000085"/>
    </source>
</evidence>
<feature type="region of interest" description="Disordered" evidence="12">
    <location>
        <begin position="1"/>
        <end position="32"/>
    </location>
</feature>
<evidence type="ECO:0000256" key="4">
    <source>
        <dbReference type="ARBA" id="ARBA00022553"/>
    </source>
</evidence>
<dbReference type="SUPFAM" id="SSF158472">
    <property type="entry name" value="HAMP domain-like"/>
    <property type="match status" value="1"/>
</dbReference>
<dbReference type="InterPro" id="IPR050428">
    <property type="entry name" value="TCS_sensor_his_kinase"/>
</dbReference>
<feature type="coiled-coil region" evidence="11">
    <location>
        <begin position="307"/>
        <end position="334"/>
    </location>
</feature>
<comment type="catalytic activity">
    <reaction evidence="1">
        <text>ATP + protein L-histidine = ADP + protein N-phospho-L-histidine.</text>
        <dbReference type="EC" id="2.7.13.3"/>
    </reaction>
</comment>
<evidence type="ECO:0000256" key="3">
    <source>
        <dbReference type="ARBA" id="ARBA00012438"/>
    </source>
</evidence>
<dbReference type="PROSITE" id="PS50109">
    <property type="entry name" value="HIS_KIN"/>
    <property type="match status" value="1"/>
</dbReference>
<evidence type="ECO:0000259" key="14">
    <source>
        <dbReference type="PROSITE" id="PS50109"/>
    </source>
</evidence>
<dbReference type="InterPro" id="IPR003661">
    <property type="entry name" value="HisK_dim/P_dom"/>
</dbReference>
<evidence type="ECO:0000313" key="16">
    <source>
        <dbReference type="EMBL" id="RGD57812.1"/>
    </source>
</evidence>
<dbReference type="PRINTS" id="PR00344">
    <property type="entry name" value="BCTRLSENSOR"/>
</dbReference>
<keyword evidence="7" id="KW-0418">Kinase</keyword>
<dbReference type="SUPFAM" id="SSF55874">
    <property type="entry name" value="ATPase domain of HSP90 chaperone/DNA topoisomerase II/histidine kinase"/>
    <property type="match status" value="1"/>
</dbReference>
<dbReference type="EMBL" id="QVIG01000001">
    <property type="protein sequence ID" value="RGD57812.1"/>
    <property type="molecule type" value="Genomic_DNA"/>
</dbReference>
<evidence type="ECO:0000256" key="2">
    <source>
        <dbReference type="ARBA" id="ARBA00004236"/>
    </source>
</evidence>
<dbReference type="SMART" id="SM00387">
    <property type="entry name" value="HATPase_c"/>
    <property type="match status" value="1"/>
</dbReference>
<dbReference type="SMART" id="SM00388">
    <property type="entry name" value="HisKA"/>
    <property type="match status" value="1"/>
</dbReference>
<dbReference type="PANTHER" id="PTHR45436">
    <property type="entry name" value="SENSOR HISTIDINE KINASE YKOH"/>
    <property type="match status" value="1"/>
</dbReference>
<dbReference type="Pfam" id="PF02518">
    <property type="entry name" value="HATPase_c"/>
    <property type="match status" value="1"/>
</dbReference>
<dbReference type="InterPro" id="IPR003660">
    <property type="entry name" value="HAMP_dom"/>
</dbReference>
<evidence type="ECO:0000256" key="10">
    <source>
        <dbReference type="ARBA" id="ARBA00023136"/>
    </source>
</evidence>
<dbReference type="InterPro" id="IPR036097">
    <property type="entry name" value="HisK_dim/P_sf"/>
</dbReference>
<gene>
    <name evidence="16" type="ORF">DR950_08440</name>
</gene>
<dbReference type="CDD" id="cd00075">
    <property type="entry name" value="HATPase"/>
    <property type="match status" value="1"/>
</dbReference>
<feature type="domain" description="HAMP" evidence="15">
    <location>
        <begin position="216"/>
        <end position="269"/>
    </location>
</feature>
<keyword evidence="6 13" id="KW-0812">Transmembrane</keyword>
<evidence type="ECO:0000256" key="9">
    <source>
        <dbReference type="ARBA" id="ARBA00023012"/>
    </source>
</evidence>
<protein>
    <recommendedName>
        <fullName evidence="3">histidine kinase</fullName>
        <ecNumber evidence="3">2.7.13.3</ecNumber>
    </recommendedName>
</protein>
<dbReference type="GO" id="GO:0000155">
    <property type="term" value="F:phosphorelay sensor kinase activity"/>
    <property type="evidence" value="ECO:0007669"/>
    <property type="project" value="InterPro"/>
</dbReference>
<evidence type="ECO:0000256" key="13">
    <source>
        <dbReference type="SAM" id="Phobius"/>
    </source>
</evidence>
<dbReference type="InterPro" id="IPR004358">
    <property type="entry name" value="Sig_transdc_His_kin-like_C"/>
</dbReference>
<evidence type="ECO:0000256" key="7">
    <source>
        <dbReference type="ARBA" id="ARBA00022777"/>
    </source>
</evidence>
<dbReference type="Gene3D" id="6.10.340.10">
    <property type="match status" value="1"/>
</dbReference>
<feature type="compositionally biased region" description="Basic residues" evidence="12">
    <location>
        <begin position="7"/>
        <end position="20"/>
    </location>
</feature>
<evidence type="ECO:0000256" key="8">
    <source>
        <dbReference type="ARBA" id="ARBA00022989"/>
    </source>
</evidence>
<evidence type="ECO:0000259" key="15">
    <source>
        <dbReference type="PROSITE" id="PS50885"/>
    </source>
</evidence>
<dbReference type="Gene3D" id="3.30.565.10">
    <property type="entry name" value="Histidine kinase-like ATPase, C-terminal domain"/>
    <property type="match status" value="1"/>
</dbReference>
<evidence type="ECO:0000256" key="6">
    <source>
        <dbReference type="ARBA" id="ARBA00022692"/>
    </source>
</evidence>
<comment type="subcellular location">
    <subcellularLocation>
        <location evidence="2">Cell membrane</location>
    </subcellularLocation>
</comment>
<keyword evidence="17" id="KW-1185">Reference proteome</keyword>
<evidence type="ECO:0000256" key="5">
    <source>
        <dbReference type="ARBA" id="ARBA00022679"/>
    </source>
</evidence>